<evidence type="ECO:0000313" key="3">
    <source>
        <dbReference type="Proteomes" id="UP000838748"/>
    </source>
</evidence>
<feature type="transmembrane region" description="Helical" evidence="1">
    <location>
        <begin position="20"/>
        <end position="40"/>
    </location>
</feature>
<keyword evidence="3" id="KW-1185">Reference proteome</keyword>
<proteinExistence type="predicted"/>
<comment type="caution">
    <text evidence="2">The sequence shown here is derived from an EMBL/GenBank/DDBJ whole genome shotgun (WGS) entry which is preliminary data.</text>
</comment>
<reference evidence="2" key="1">
    <citation type="submission" date="2021-11" db="EMBL/GenBank/DDBJ databases">
        <authorList>
            <person name="Rodrigo-Torres L."/>
            <person name="Arahal R. D."/>
            <person name="Lucena T."/>
        </authorList>
    </citation>
    <scope>NUCLEOTIDE SEQUENCE</scope>
    <source>
        <strain evidence="2">CECT 7928</strain>
    </source>
</reference>
<protein>
    <submittedName>
        <fullName evidence="2">Uncharacterized protein</fullName>
    </submittedName>
</protein>
<keyword evidence="1" id="KW-0472">Membrane</keyword>
<name>A0ABM8ZYA5_9VIBR</name>
<feature type="transmembrane region" description="Helical" evidence="1">
    <location>
        <begin position="46"/>
        <end position="65"/>
    </location>
</feature>
<evidence type="ECO:0000313" key="2">
    <source>
        <dbReference type="EMBL" id="CAH0535869.1"/>
    </source>
</evidence>
<sequence length="91" mass="10238">MMMKQRGPISGYELYEPVNITCGFIFLFTAVVYVLAFFGIEYTPLTTFIGYFALGVVVAIISPRLKIWVKIQDSSEQPKAIGHARSDDREA</sequence>
<dbReference type="RefSeq" id="WP_237359446.1">
    <property type="nucleotide sequence ID" value="NZ_CAKLDM010000001.1"/>
</dbReference>
<organism evidence="2 3">
    <name type="scientific">Vibrio marisflavi CECT 7928</name>
    <dbReference type="NCBI Taxonomy" id="634439"/>
    <lineage>
        <taxon>Bacteria</taxon>
        <taxon>Pseudomonadati</taxon>
        <taxon>Pseudomonadota</taxon>
        <taxon>Gammaproteobacteria</taxon>
        <taxon>Vibrionales</taxon>
        <taxon>Vibrionaceae</taxon>
        <taxon>Vibrio</taxon>
    </lineage>
</organism>
<dbReference type="EMBL" id="CAKLDM010000001">
    <property type="protein sequence ID" value="CAH0535869.1"/>
    <property type="molecule type" value="Genomic_DNA"/>
</dbReference>
<dbReference type="Proteomes" id="UP000838748">
    <property type="component" value="Unassembled WGS sequence"/>
</dbReference>
<keyword evidence="1" id="KW-0812">Transmembrane</keyword>
<gene>
    <name evidence="2" type="ORF">VMF7928_00026</name>
</gene>
<evidence type="ECO:0000256" key="1">
    <source>
        <dbReference type="SAM" id="Phobius"/>
    </source>
</evidence>
<accession>A0ABM8ZYA5</accession>
<keyword evidence="1" id="KW-1133">Transmembrane helix</keyword>